<keyword evidence="3" id="KW-1185">Reference proteome</keyword>
<keyword evidence="1" id="KW-0175">Coiled coil</keyword>
<evidence type="ECO:0008006" key="4">
    <source>
        <dbReference type="Google" id="ProtNLM"/>
    </source>
</evidence>
<comment type="caution">
    <text evidence="2">The sequence shown here is derived from an EMBL/GenBank/DDBJ whole genome shotgun (WGS) entry which is preliminary data.</text>
</comment>
<accession>A0A8T1W752</accession>
<evidence type="ECO:0000313" key="2">
    <source>
        <dbReference type="EMBL" id="KAG7387599.1"/>
    </source>
</evidence>
<protein>
    <recommendedName>
        <fullName evidence="4">Bzip transcription factor</fullName>
    </recommendedName>
</protein>
<gene>
    <name evidence="2" type="ORF">PHYBOEH_008216</name>
</gene>
<dbReference type="OrthoDB" id="128476at2759"/>
<feature type="coiled-coil region" evidence="1">
    <location>
        <begin position="95"/>
        <end position="122"/>
    </location>
</feature>
<proteinExistence type="predicted"/>
<dbReference type="AlphaFoldDB" id="A0A8T1W752"/>
<evidence type="ECO:0000256" key="1">
    <source>
        <dbReference type="SAM" id="Coils"/>
    </source>
</evidence>
<sequence length="323" mass="36988">MNLDRVLRPPHCQLFSDDVISSVKQHSRPDYSVIDVSSVNVERRPSNHVTIEEPECHEGQAALILNDFKRGDPPTSRERNRVYQARYKLKQKALVDDLNLSIQKLRDDIMQLEKQRLALEKQRLALSCSPLTDSTVWNVAAEYFRLFRHGFNKPESANDALVCRFDSVNHLAFLQQTMTSNVMIETGSGIEAMMESWSMASRYFDDIDCQLMCLENGPRETLVGTLDVRIDVTLQTLRHVFPHLIEGEKLTPLAEKMVGHQLYLSSSVYLEWDPLRRRVSSVKYNADFMTPLLQLLGNLEDVSHVFDDANITPDCKVVPLLLD</sequence>
<name>A0A8T1W752_9STRA</name>
<dbReference type="CDD" id="cd14686">
    <property type="entry name" value="bZIP"/>
    <property type="match status" value="1"/>
</dbReference>
<dbReference type="EMBL" id="JAGDFL010000470">
    <property type="protein sequence ID" value="KAG7387599.1"/>
    <property type="molecule type" value="Genomic_DNA"/>
</dbReference>
<evidence type="ECO:0000313" key="3">
    <source>
        <dbReference type="Proteomes" id="UP000693981"/>
    </source>
</evidence>
<reference evidence="2" key="1">
    <citation type="submission" date="2021-02" db="EMBL/GenBank/DDBJ databases">
        <authorList>
            <person name="Palmer J.M."/>
        </authorList>
    </citation>
    <scope>NUCLEOTIDE SEQUENCE</scope>
    <source>
        <strain evidence="2">SCRP23</strain>
    </source>
</reference>
<organism evidence="2 3">
    <name type="scientific">Phytophthora boehmeriae</name>
    <dbReference type="NCBI Taxonomy" id="109152"/>
    <lineage>
        <taxon>Eukaryota</taxon>
        <taxon>Sar</taxon>
        <taxon>Stramenopiles</taxon>
        <taxon>Oomycota</taxon>
        <taxon>Peronosporomycetes</taxon>
        <taxon>Peronosporales</taxon>
        <taxon>Peronosporaceae</taxon>
        <taxon>Phytophthora</taxon>
    </lineage>
</organism>
<dbReference type="Proteomes" id="UP000693981">
    <property type="component" value="Unassembled WGS sequence"/>
</dbReference>